<keyword evidence="2" id="KW-1185">Reference proteome</keyword>
<evidence type="ECO:0000313" key="2">
    <source>
        <dbReference type="Proteomes" id="UP000603602"/>
    </source>
</evidence>
<dbReference type="Proteomes" id="UP000603602">
    <property type="component" value="Unassembled WGS sequence"/>
</dbReference>
<accession>A0ABR9B8J0</accession>
<dbReference type="EMBL" id="JACYTO010000001">
    <property type="protein sequence ID" value="MBD8502674.1"/>
    <property type="molecule type" value="Genomic_DNA"/>
</dbReference>
<evidence type="ECO:0000313" key="1">
    <source>
        <dbReference type="EMBL" id="MBD8502674.1"/>
    </source>
</evidence>
<organism evidence="1 2">
    <name type="scientific">Thauera sedimentorum</name>
    <dbReference type="NCBI Taxonomy" id="2767595"/>
    <lineage>
        <taxon>Bacteria</taxon>
        <taxon>Pseudomonadati</taxon>
        <taxon>Pseudomonadota</taxon>
        <taxon>Betaproteobacteria</taxon>
        <taxon>Rhodocyclales</taxon>
        <taxon>Zoogloeaceae</taxon>
        <taxon>Thauera</taxon>
    </lineage>
</organism>
<dbReference type="SUPFAM" id="SSF103247">
    <property type="entry name" value="TT1751-like"/>
    <property type="match status" value="1"/>
</dbReference>
<dbReference type="Gene3D" id="3.30.310.70">
    <property type="entry name" value="TT1751-like domain"/>
    <property type="match status" value="1"/>
</dbReference>
<sequence length="132" mass="14211">MVEHVLHPTDFASARTALEDSIAAEGLAPPTVSEFGNMLQRTAPTLGHPADTYREAVIFTFCSAHVAGRMTAETPRHIALCPLSMALYTLPAEPRRVHLTYRLPATATPGGELAEALLARIARRTADTLGLH</sequence>
<comment type="caution">
    <text evidence="1">The sequence shown here is derived from an EMBL/GenBank/DDBJ whole genome shotgun (WGS) entry which is preliminary data.</text>
</comment>
<reference evidence="2" key="1">
    <citation type="submission" date="2023-07" db="EMBL/GenBank/DDBJ databases">
        <title>Thauera sp. CAU 1555 isolated from sand of Yaerae Beach.</title>
        <authorList>
            <person name="Kim W."/>
        </authorList>
    </citation>
    <scope>NUCLEOTIDE SEQUENCE [LARGE SCALE GENOMIC DNA]</scope>
    <source>
        <strain evidence="2">CAU 1555</strain>
    </source>
</reference>
<protein>
    <submittedName>
        <fullName evidence="1">DUF302 domain-containing protein</fullName>
    </submittedName>
</protein>
<dbReference type="InterPro" id="IPR035923">
    <property type="entry name" value="TT1751-like_sf"/>
</dbReference>
<proteinExistence type="predicted"/>
<gene>
    <name evidence="1" type="ORF">IFO67_07225</name>
</gene>
<name>A0ABR9B8J0_9RHOO</name>